<dbReference type="EMBL" id="UYRT01010575">
    <property type="protein sequence ID" value="VDK49387.1"/>
    <property type="molecule type" value="Genomic_DNA"/>
</dbReference>
<dbReference type="Proteomes" id="UP000271098">
    <property type="component" value="Unassembled WGS sequence"/>
</dbReference>
<dbReference type="Pfam" id="PF01433">
    <property type="entry name" value="Peptidase_M1"/>
    <property type="match status" value="1"/>
</dbReference>
<dbReference type="PANTHER" id="PTHR15137:SF9">
    <property type="entry name" value="TRANSCRIPTION INITIATION FACTOR TFIID SUBUNIT 2"/>
    <property type="match status" value="1"/>
</dbReference>
<dbReference type="AlphaFoldDB" id="A0A3P6QTL6"/>
<dbReference type="InterPro" id="IPR037813">
    <property type="entry name" value="TAF2"/>
</dbReference>
<protein>
    <recommendedName>
        <fullName evidence="1">Peptidase M1 membrane alanine aminopeptidase domain-containing protein</fullName>
    </recommendedName>
</protein>
<name>A0A3P6QTL6_9BILA</name>
<reference evidence="2 3" key="1">
    <citation type="submission" date="2018-11" db="EMBL/GenBank/DDBJ databases">
        <authorList>
            <consortium name="Pathogen Informatics"/>
        </authorList>
    </citation>
    <scope>NUCLEOTIDE SEQUENCE [LARGE SCALE GENOMIC DNA]</scope>
</reference>
<dbReference type="SUPFAM" id="SSF55486">
    <property type="entry name" value="Metalloproteases ('zincins'), catalytic domain"/>
    <property type="match status" value="1"/>
</dbReference>
<dbReference type="GO" id="GO:0006367">
    <property type="term" value="P:transcription initiation at RNA polymerase II promoter"/>
    <property type="evidence" value="ECO:0007669"/>
    <property type="project" value="TreeGrafter"/>
</dbReference>
<dbReference type="GO" id="GO:0008237">
    <property type="term" value="F:metallopeptidase activity"/>
    <property type="evidence" value="ECO:0007669"/>
    <property type="project" value="InterPro"/>
</dbReference>
<dbReference type="OrthoDB" id="308861at2759"/>
<dbReference type="PANTHER" id="PTHR15137">
    <property type="entry name" value="TRANSCRIPTION INITIATION FACTOR TFIID"/>
    <property type="match status" value="1"/>
</dbReference>
<accession>A0A3P6QTL6</accession>
<sequence>MDAPDQLCLWRIQATVDLSCMADTEYTECMQKKTFYYHLLIPTSAVNIGFAIGHFTPIITSFSLPMLDPVVKHTTSTIDRVFEYFEELLSCRFPFSSYKQVFVYQTPDEITAYSGLSIISLTVLYHKKILDVVQMTRRCLAFAIAQQFFGCFVTSTCWLDAWLVSSLARFITGMYVERFFGTSESLYLVPFFDTKKMLNSVCEYETRWGKIILRPSNADYELHDIYFIIMYWSR</sequence>
<keyword evidence="3" id="KW-1185">Reference proteome</keyword>
<proteinExistence type="predicted"/>
<evidence type="ECO:0000259" key="1">
    <source>
        <dbReference type="Pfam" id="PF01433"/>
    </source>
</evidence>
<feature type="domain" description="Peptidase M1 membrane alanine aminopeptidase" evidence="1">
    <location>
        <begin position="78"/>
        <end position="188"/>
    </location>
</feature>
<dbReference type="GO" id="GO:0008270">
    <property type="term" value="F:zinc ion binding"/>
    <property type="evidence" value="ECO:0007669"/>
    <property type="project" value="InterPro"/>
</dbReference>
<gene>
    <name evidence="2" type="ORF">GPUH_LOCUS5160</name>
</gene>
<evidence type="ECO:0000313" key="3">
    <source>
        <dbReference type="Proteomes" id="UP000271098"/>
    </source>
</evidence>
<dbReference type="InterPro" id="IPR027268">
    <property type="entry name" value="Peptidase_M4/M1_CTD_sf"/>
</dbReference>
<dbReference type="GO" id="GO:0005669">
    <property type="term" value="C:transcription factor TFIID complex"/>
    <property type="evidence" value="ECO:0007669"/>
    <property type="project" value="InterPro"/>
</dbReference>
<organism evidence="2 3">
    <name type="scientific">Gongylonema pulchrum</name>
    <dbReference type="NCBI Taxonomy" id="637853"/>
    <lineage>
        <taxon>Eukaryota</taxon>
        <taxon>Metazoa</taxon>
        <taxon>Ecdysozoa</taxon>
        <taxon>Nematoda</taxon>
        <taxon>Chromadorea</taxon>
        <taxon>Rhabditida</taxon>
        <taxon>Spirurina</taxon>
        <taxon>Spiruromorpha</taxon>
        <taxon>Spiruroidea</taxon>
        <taxon>Gongylonematidae</taxon>
        <taxon>Gongylonema</taxon>
    </lineage>
</organism>
<dbReference type="GO" id="GO:0016251">
    <property type="term" value="F:RNA polymerase II general transcription initiation factor activity"/>
    <property type="evidence" value="ECO:0007669"/>
    <property type="project" value="TreeGrafter"/>
</dbReference>
<dbReference type="InterPro" id="IPR014782">
    <property type="entry name" value="Peptidase_M1_dom"/>
</dbReference>
<dbReference type="Gene3D" id="1.10.390.10">
    <property type="entry name" value="Neutral Protease Domain 2"/>
    <property type="match status" value="1"/>
</dbReference>
<dbReference type="GO" id="GO:0000976">
    <property type="term" value="F:transcription cis-regulatory region binding"/>
    <property type="evidence" value="ECO:0007669"/>
    <property type="project" value="TreeGrafter"/>
</dbReference>
<evidence type="ECO:0000313" key="2">
    <source>
        <dbReference type="EMBL" id="VDK49387.1"/>
    </source>
</evidence>
<dbReference type="GO" id="GO:0003682">
    <property type="term" value="F:chromatin binding"/>
    <property type="evidence" value="ECO:0007669"/>
    <property type="project" value="TreeGrafter"/>
</dbReference>